<reference evidence="2 3" key="1">
    <citation type="submission" date="2019-02" db="EMBL/GenBank/DDBJ databases">
        <title>Deep-cultivation of Planctomycetes and their phenomic and genomic characterization uncovers novel biology.</title>
        <authorList>
            <person name="Wiegand S."/>
            <person name="Jogler M."/>
            <person name="Boedeker C."/>
            <person name="Pinto D."/>
            <person name="Vollmers J."/>
            <person name="Rivas-Marin E."/>
            <person name="Kohn T."/>
            <person name="Peeters S.H."/>
            <person name="Heuer A."/>
            <person name="Rast P."/>
            <person name="Oberbeckmann S."/>
            <person name="Bunk B."/>
            <person name="Jeske O."/>
            <person name="Meyerdierks A."/>
            <person name="Storesund J.E."/>
            <person name="Kallscheuer N."/>
            <person name="Luecker S."/>
            <person name="Lage O.M."/>
            <person name="Pohl T."/>
            <person name="Merkel B.J."/>
            <person name="Hornburger P."/>
            <person name="Mueller R.-W."/>
            <person name="Bruemmer F."/>
            <person name="Labrenz M."/>
            <person name="Spormann A.M."/>
            <person name="Op den Camp H."/>
            <person name="Overmann J."/>
            <person name="Amann R."/>
            <person name="Jetten M.S.M."/>
            <person name="Mascher T."/>
            <person name="Medema M.H."/>
            <person name="Devos D.P."/>
            <person name="Kaster A.-K."/>
            <person name="Ovreas L."/>
            <person name="Rohde M."/>
            <person name="Galperin M.Y."/>
            <person name="Jogler C."/>
        </authorList>
    </citation>
    <scope>NUCLEOTIDE SEQUENCE [LARGE SCALE GENOMIC DNA]</scope>
    <source>
        <strain evidence="2 3">Mal4</strain>
    </source>
</reference>
<dbReference type="KEGG" id="mri:Mal4_07870"/>
<proteinExistence type="predicted"/>
<dbReference type="Gene3D" id="2.40.40.20">
    <property type="match status" value="1"/>
</dbReference>
<feature type="domain" description="Molybdopterin dinucleotide-binding" evidence="1">
    <location>
        <begin position="5"/>
        <end position="87"/>
    </location>
</feature>
<dbReference type="GO" id="GO:0043546">
    <property type="term" value="F:molybdopterin cofactor binding"/>
    <property type="evidence" value="ECO:0007669"/>
    <property type="project" value="InterPro"/>
</dbReference>
<dbReference type="Proteomes" id="UP000320496">
    <property type="component" value="Chromosome"/>
</dbReference>
<dbReference type="Pfam" id="PF01568">
    <property type="entry name" value="Molydop_binding"/>
    <property type="match status" value="1"/>
</dbReference>
<protein>
    <submittedName>
        <fullName evidence="2">Molybdopterin dinucleotide binding domain protein</fullName>
    </submittedName>
</protein>
<dbReference type="RefSeq" id="WP_145367153.1">
    <property type="nucleotide sequence ID" value="NZ_CP036275.1"/>
</dbReference>
<name>A0A517Z1Z9_9PLAN</name>
<dbReference type="GO" id="GO:0016491">
    <property type="term" value="F:oxidoreductase activity"/>
    <property type="evidence" value="ECO:0007669"/>
    <property type="project" value="InterPro"/>
</dbReference>
<dbReference type="SUPFAM" id="SSF50692">
    <property type="entry name" value="ADC-like"/>
    <property type="match status" value="1"/>
</dbReference>
<organism evidence="2 3">
    <name type="scientific">Maioricimonas rarisocia</name>
    <dbReference type="NCBI Taxonomy" id="2528026"/>
    <lineage>
        <taxon>Bacteria</taxon>
        <taxon>Pseudomonadati</taxon>
        <taxon>Planctomycetota</taxon>
        <taxon>Planctomycetia</taxon>
        <taxon>Planctomycetales</taxon>
        <taxon>Planctomycetaceae</taxon>
        <taxon>Maioricimonas</taxon>
    </lineage>
</organism>
<evidence type="ECO:0000313" key="3">
    <source>
        <dbReference type="Proteomes" id="UP000320496"/>
    </source>
</evidence>
<dbReference type="AlphaFoldDB" id="A0A517Z1Z9"/>
<dbReference type="InterPro" id="IPR009010">
    <property type="entry name" value="Asp_de-COase-like_dom_sf"/>
</dbReference>
<dbReference type="EMBL" id="CP036275">
    <property type="protein sequence ID" value="QDU36501.1"/>
    <property type="molecule type" value="Genomic_DNA"/>
</dbReference>
<evidence type="ECO:0000259" key="1">
    <source>
        <dbReference type="Pfam" id="PF01568"/>
    </source>
</evidence>
<gene>
    <name evidence="2" type="ORF">Mal4_07870</name>
</gene>
<dbReference type="InterPro" id="IPR006657">
    <property type="entry name" value="MoPterin_dinucl-bd_dom"/>
</dbReference>
<accession>A0A517Z1Z9</accession>
<evidence type="ECO:0000313" key="2">
    <source>
        <dbReference type="EMBL" id="QDU36501.1"/>
    </source>
</evidence>
<keyword evidence="3" id="KW-1185">Reference proteome</keyword>
<sequence>MPEQFILIPGRTSTQGTTLNEGKYTDGYVTETSTLQMCAEDMERLGVANGDSVRVWNDVGEVVVPVTTARKDELPPGLLFISYGDKSSRLMGGETHASGMPDSKGLDVWLEKLNEA</sequence>
<dbReference type="OrthoDB" id="281827at2"/>